<dbReference type="Proteomes" id="UP000182110">
    <property type="component" value="Unassembled WGS sequence"/>
</dbReference>
<name>A0AAN2TQW5_9BACI</name>
<proteinExistence type="predicted"/>
<dbReference type="RefSeq" id="WP_072272266.1">
    <property type="nucleotide sequence ID" value="NZ_CCXW01000001.1"/>
</dbReference>
<evidence type="ECO:0000313" key="2">
    <source>
        <dbReference type="Proteomes" id="UP000182110"/>
    </source>
</evidence>
<protein>
    <submittedName>
        <fullName evidence="1">Uncharacterized protein</fullName>
    </submittedName>
</protein>
<sequence>MKPEILSTAIETLTGLFFRNNNEGTDFLAKRTLDHYINDLDLLGYINSVAVEIDKQREWALIPKLRLFDSKSADEIEVALGGLGYTDAEIIASDIVFEEWKKSQKHCQ</sequence>
<keyword evidence="2" id="KW-1185">Reference proteome</keyword>
<organism evidence="1 2">
    <name type="scientific">Peribacillus simplex</name>
    <dbReference type="NCBI Taxonomy" id="1478"/>
    <lineage>
        <taxon>Bacteria</taxon>
        <taxon>Bacillati</taxon>
        <taxon>Bacillota</taxon>
        <taxon>Bacilli</taxon>
        <taxon>Bacillales</taxon>
        <taxon>Bacillaceae</taxon>
        <taxon>Peribacillus</taxon>
    </lineage>
</organism>
<dbReference type="AlphaFoldDB" id="A0AAN2TQW5"/>
<reference evidence="1 2" key="1">
    <citation type="journal article" date="2014" name="Genome Announc.">
        <title>Genome Sequence of Bacillus simplex Strain P558, Isolated from a Human Fecal Sample.</title>
        <authorList>
            <person name="Croce O."/>
            <person name="Hugon P."/>
            <person name="Lagier J.C."/>
            <person name="Bibi F."/>
            <person name="Robert C."/>
            <person name="Azhar E.I."/>
            <person name="Raoult D."/>
            <person name="Fournier P.E."/>
        </authorList>
    </citation>
    <scope>NUCLEOTIDE SEQUENCE [LARGE SCALE GENOMIC DNA]</scope>
    <source>
        <strain evidence="1 2">P558</strain>
    </source>
</reference>
<accession>A0AAN2TQW5</accession>
<gene>
    <name evidence="1" type="ORF">BN1180_00380</name>
</gene>
<evidence type="ECO:0000313" key="1">
    <source>
        <dbReference type="EMBL" id="CEG30281.1"/>
    </source>
</evidence>
<dbReference type="EMBL" id="CCXW01000001">
    <property type="protein sequence ID" value="CEG30281.1"/>
    <property type="molecule type" value="Genomic_DNA"/>
</dbReference>
<comment type="caution">
    <text evidence="1">The sequence shown here is derived from an EMBL/GenBank/DDBJ whole genome shotgun (WGS) entry which is preliminary data.</text>
</comment>